<feature type="transmembrane region" description="Helical" evidence="1">
    <location>
        <begin position="60"/>
        <end position="84"/>
    </location>
</feature>
<dbReference type="AlphaFoldDB" id="A0A161S1W8"/>
<evidence type="ECO:0000313" key="3">
    <source>
        <dbReference type="EMBL" id="KZE78199.1"/>
    </source>
</evidence>
<dbReference type="EMBL" id="LQRA01000057">
    <property type="protein sequence ID" value="KZE78199.1"/>
    <property type="molecule type" value="Genomic_DNA"/>
</dbReference>
<dbReference type="InterPro" id="IPR011856">
    <property type="entry name" value="tRNA_endonuc-like_dom_sf"/>
</dbReference>
<evidence type="ECO:0000259" key="2">
    <source>
        <dbReference type="Pfam" id="PF04471"/>
    </source>
</evidence>
<evidence type="ECO:0000313" key="4">
    <source>
        <dbReference type="Proteomes" id="UP000076563"/>
    </source>
</evidence>
<name>A0A161S1W8_9BACL</name>
<organism evidence="3 4">
    <name type="scientific">Paenibacillus elgii</name>
    <dbReference type="NCBI Taxonomy" id="189691"/>
    <lineage>
        <taxon>Bacteria</taxon>
        <taxon>Bacillati</taxon>
        <taxon>Bacillota</taxon>
        <taxon>Bacilli</taxon>
        <taxon>Bacillales</taxon>
        <taxon>Paenibacillaceae</taxon>
        <taxon>Paenibacillus</taxon>
    </lineage>
</organism>
<keyword evidence="1" id="KW-1133">Transmembrane helix</keyword>
<dbReference type="OrthoDB" id="9797274at2"/>
<dbReference type="SUPFAM" id="SSF52980">
    <property type="entry name" value="Restriction endonuclease-like"/>
    <property type="match status" value="1"/>
</dbReference>
<proteinExistence type="predicted"/>
<feature type="domain" description="Restriction endonuclease type IV Mrr" evidence="2">
    <location>
        <begin position="103"/>
        <end position="208"/>
    </location>
</feature>
<comment type="caution">
    <text evidence="3">The sequence shown here is derived from an EMBL/GenBank/DDBJ whole genome shotgun (WGS) entry which is preliminary data.</text>
</comment>
<dbReference type="Pfam" id="PF04471">
    <property type="entry name" value="Mrr_cat"/>
    <property type="match status" value="1"/>
</dbReference>
<dbReference type="GO" id="GO:0003677">
    <property type="term" value="F:DNA binding"/>
    <property type="evidence" value="ECO:0007669"/>
    <property type="project" value="InterPro"/>
</dbReference>
<accession>A0A161S1W8</accession>
<gene>
    <name evidence="3" type="ORF">AV654_19685</name>
</gene>
<evidence type="ECO:0000256" key="1">
    <source>
        <dbReference type="SAM" id="Phobius"/>
    </source>
</evidence>
<keyword evidence="1" id="KW-0812">Transmembrane</keyword>
<dbReference type="InterPro" id="IPR007560">
    <property type="entry name" value="Restrct_endonuc_IV_Mrr"/>
</dbReference>
<dbReference type="PANTHER" id="PTHR30015">
    <property type="entry name" value="MRR RESTRICTION SYSTEM PROTEIN"/>
    <property type="match status" value="1"/>
</dbReference>
<protein>
    <recommendedName>
        <fullName evidence="2">Restriction endonuclease type IV Mrr domain-containing protein</fullName>
    </recommendedName>
</protein>
<feature type="transmembrane region" description="Helical" evidence="1">
    <location>
        <begin position="20"/>
        <end position="40"/>
    </location>
</feature>
<dbReference type="GO" id="GO:0015666">
    <property type="term" value="F:restriction endodeoxyribonuclease activity"/>
    <property type="evidence" value="ECO:0007669"/>
    <property type="project" value="TreeGrafter"/>
</dbReference>
<keyword evidence="1" id="KW-0472">Membrane</keyword>
<dbReference type="InterPro" id="IPR052906">
    <property type="entry name" value="Type_IV_Methyl-Rstrct_Enzyme"/>
</dbReference>
<dbReference type="GO" id="GO:0009307">
    <property type="term" value="P:DNA restriction-modification system"/>
    <property type="evidence" value="ECO:0007669"/>
    <property type="project" value="InterPro"/>
</dbReference>
<dbReference type="InterPro" id="IPR011335">
    <property type="entry name" value="Restrct_endonuc-II-like"/>
</dbReference>
<dbReference type="PANTHER" id="PTHR30015:SF6">
    <property type="entry name" value="SLL1429 PROTEIN"/>
    <property type="match status" value="1"/>
</dbReference>
<keyword evidence="4" id="KW-1185">Reference proteome</keyword>
<reference evidence="4" key="1">
    <citation type="submission" date="2016-01" db="EMBL/GenBank/DDBJ databases">
        <title>Draft genome of Chromobacterium sp. F49.</title>
        <authorList>
            <person name="Hong K.W."/>
        </authorList>
    </citation>
    <scope>NUCLEOTIDE SEQUENCE [LARGE SCALE GENOMIC DNA]</scope>
    <source>
        <strain evidence="4">M63</strain>
    </source>
</reference>
<dbReference type="Gene3D" id="3.40.1350.10">
    <property type="match status" value="1"/>
</dbReference>
<dbReference type="Proteomes" id="UP000076563">
    <property type="component" value="Unassembled WGS sequence"/>
</dbReference>
<sequence length="224" mass="25254">MRFNSFRPVRRMKSKINRFFSSMLAFAAGVVGLTVIVQLIKKGTGSASSYKEDTILDTIISFFIAWGGWILGTGVFLFLAYRLVTWQVNKRRLLRSGFKEIVTMSGADFEDLLTLFFKEKGFAVKQTPRSRDFGADHILEKDGERTVVQAKRYKDKVSIDAVQEVIGAKGYYKATQAMVVTNSFYTDAAKKLAAANGVELWDRPRLIKELSDLNMASKKHEQVG</sequence>